<dbReference type="Pfam" id="PF13377">
    <property type="entry name" value="Peripla_BP_3"/>
    <property type="match status" value="1"/>
</dbReference>
<evidence type="ECO:0000256" key="2">
    <source>
        <dbReference type="ARBA" id="ARBA00023015"/>
    </source>
</evidence>
<dbReference type="EMBL" id="BOOW01000054">
    <property type="protein sequence ID" value="GII97074.1"/>
    <property type="molecule type" value="Genomic_DNA"/>
</dbReference>
<keyword evidence="1" id="KW-0678">Repressor</keyword>
<evidence type="ECO:0000256" key="1">
    <source>
        <dbReference type="ARBA" id="ARBA00022491"/>
    </source>
</evidence>
<dbReference type="GO" id="GO:0000976">
    <property type="term" value="F:transcription cis-regulatory region binding"/>
    <property type="evidence" value="ECO:0007669"/>
    <property type="project" value="TreeGrafter"/>
</dbReference>
<dbReference type="SUPFAM" id="SSF53822">
    <property type="entry name" value="Periplasmic binding protein-like I"/>
    <property type="match status" value="1"/>
</dbReference>
<dbReference type="InterPro" id="IPR010982">
    <property type="entry name" value="Lambda_DNA-bd_dom_sf"/>
</dbReference>
<dbReference type="Proteomes" id="UP000606172">
    <property type="component" value="Unassembled WGS sequence"/>
</dbReference>
<dbReference type="GO" id="GO:0003700">
    <property type="term" value="F:DNA-binding transcription factor activity"/>
    <property type="evidence" value="ECO:0007669"/>
    <property type="project" value="TreeGrafter"/>
</dbReference>
<evidence type="ECO:0000256" key="4">
    <source>
        <dbReference type="ARBA" id="ARBA00023163"/>
    </source>
</evidence>
<gene>
    <name evidence="6" type="ORF">Ssi02_73050</name>
</gene>
<feature type="domain" description="HTH lacI-type" evidence="5">
    <location>
        <begin position="1"/>
        <end position="54"/>
    </location>
</feature>
<dbReference type="Gene3D" id="1.10.260.40">
    <property type="entry name" value="lambda repressor-like DNA-binding domains"/>
    <property type="match status" value="1"/>
</dbReference>
<dbReference type="Pfam" id="PF00356">
    <property type="entry name" value="LacI"/>
    <property type="match status" value="1"/>
</dbReference>
<accession>A0A919RRS5</accession>
<name>A0A919RRS5_9ACTN</name>
<evidence type="ECO:0000313" key="6">
    <source>
        <dbReference type="EMBL" id="GII97074.1"/>
    </source>
</evidence>
<dbReference type="PROSITE" id="PS50932">
    <property type="entry name" value="HTH_LACI_2"/>
    <property type="match status" value="1"/>
</dbReference>
<sequence length="340" mass="36623">MDVAREAGVHVGTVSRALNPATRSRVNAETAARIIEVARRLGYEVNIAGRALRTQRTQTIGALIPDLANPLFPRIVRGVEDSLEKAGYTALITSTDNNAQRERRMIAALLSRQVDGFLIASARLEDQALEELLQNGVPVVVLNRTSANARTSAVIADDPQGIADAMAHLVALGHERIAHVAGPGDTSTGQVRLQAFEAALDRYGLQRRSELVVCAEAYTIAAGTRCTRDLFNRGKPFTAVVAGNDLLALGVIDALKENRIPCPERVSVVGFNDIDFAERMSPALTTVRVPTYELGARGADLLLDMIYREREISTVTLPVTLMIRESTAPPPLPGTGLFGL</sequence>
<dbReference type="InterPro" id="IPR000843">
    <property type="entry name" value="HTH_LacI"/>
</dbReference>
<keyword evidence="3" id="KW-0238">DNA-binding</keyword>
<dbReference type="SUPFAM" id="SSF47413">
    <property type="entry name" value="lambda repressor-like DNA-binding domains"/>
    <property type="match status" value="1"/>
</dbReference>
<dbReference type="CDD" id="cd06267">
    <property type="entry name" value="PBP1_LacI_sugar_binding-like"/>
    <property type="match status" value="1"/>
</dbReference>
<protein>
    <submittedName>
        <fullName evidence="6">LacI family transcriptional regulator</fullName>
    </submittedName>
</protein>
<dbReference type="InterPro" id="IPR028082">
    <property type="entry name" value="Peripla_BP_I"/>
</dbReference>
<dbReference type="InterPro" id="IPR046335">
    <property type="entry name" value="LacI/GalR-like_sensor"/>
</dbReference>
<dbReference type="SMART" id="SM00354">
    <property type="entry name" value="HTH_LACI"/>
    <property type="match status" value="1"/>
</dbReference>
<keyword evidence="7" id="KW-1185">Reference proteome</keyword>
<dbReference type="Gene3D" id="3.40.50.2300">
    <property type="match status" value="2"/>
</dbReference>
<organism evidence="6 7">
    <name type="scientific">Sinosporangium siamense</name>
    <dbReference type="NCBI Taxonomy" id="1367973"/>
    <lineage>
        <taxon>Bacteria</taxon>
        <taxon>Bacillati</taxon>
        <taxon>Actinomycetota</taxon>
        <taxon>Actinomycetes</taxon>
        <taxon>Streptosporangiales</taxon>
        <taxon>Streptosporangiaceae</taxon>
        <taxon>Sinosporangium</taxon>
    </lineage>
</organism>
<keyword evidence="4" id="KW-0804">Transcription</keyword>
<evidence type="ECO:0000259" key="5">
    <source>
        <dbReference type="PROSITE" id="PS50932"/>
    </source>
</evidence>
<keyword evidence="2" id="KW-0805">Transcription regulation</keyword>
<comment type="caution">
    <text evidence="6">The sequence shown here is derived from an EMBL/GenBank/DDBJ whole genome shotgun (WGS) entry which is preliminary data.</text>
</comment>
<dbReference type="PANTHER" id="PTHR30146:SF148">
    <property type="entry name" value="HTH-TYPE TRANSCRIPTIONAL REPRESSOR PURR-RELATED"/>
    <property type="match status" value="1"/>
</dbReference>
<evidence type="ECO:0000256" key="3">
    <source>
        <dbReference type="ARBA" id="ARBA00023125"/>
    </source>
</evidence>
<proteinExistence type="predicted"/>
<reference evidence="6" key="1">
    <citation type="submission" date="2021-01" db="EMBL/GenBank/DDBJ databases">
        <title>Whole genome shotgun sequence of Sinosporangium siamense NBRC 109515.</title>
        <authorList>
            <person name="Komaki H."/>
            <person name="Tamura T."/>
        </authorList>
    </citation>
    <scope>NUCLEOTIDE SEQUENCE</scope>
    <source>
        <strain evidence="6">NBRC 109515</strain>
    </source>
</reference>
<dbReference type="CDD" id="cd01392">
    <property type="entry name" value="HTH_LacI"/>
    <property type="match status" value="1"/>
</dbReference>
<dbReference type="AlphaFoldDB" id="A0A919RRS5"/>
<dbReference type="PANTHER" id="PTHR30146">
    <property type="entry name" value="LACI-RELATED TRANSCRIPTIONAL REPRESSOR"/>
    <property type="match status" value="1"/>
</dbReference>
<evidence type="ECO:0000313" key="7">
    <source>
        <dbReference type="Proteomes" id="UP000606172"/>
    </source>
</evidence>